<evidence type="ECO:0000313" key="2">
    <source>
        <dbReference type="EMBL" id="NHZ90890.1"/>
    </source>
</evidence>
<evidence type="ECO:0000313" key="3">
    <source>
        <dbReference type="Proteomes" id="UP000609726"/>
    </source>
</evidence>
<feature type="region of interest" description="Disordered" evidence="1">
    <location>
        <begin position="47"/>
        <end position="84"/>
    </location>
</feature>
<gene>
    <name evidence="2" type="ORF">F2P45_17940</name>
</gene>
<dbReference type="EMBL" id="WHJH01000021">
    <property type="protein sequence ID" value="NHZ90890.1"/>
    <property type="molecule type" value="Genomic_DNA"/>
</dbReference>
<organism evidence="2 3">
    <name type="scientific">Massilia mucilaginosa</name>
    <dbReference type="NCBI Taxonomy" id="2609282"/>
    <lineage>
        <taxon>Bacteria</taxon>
        <taxon>Pseudomonadati</taxon>
        <taxon>Pseudomonadota</taxon>
        <taxon>Betaproteobacteria</taxon>
        <taxon>Burkholderiales</taxon>
        <taxon>Oxalobacteraceae</taxon>
        <taxon>Telluria group</taxon>
        <taxon>Massilia</taxon>
    </lineage>
</organism>
<reference evidence="2 3" key="1">
    <citation type="submission" date="2019-10" db="EMBL/GenBank/DDBJ databases">
        <title>Taxonomy of Antarctic Massilia spp.: description of Massilia rubra sp. nov., Massilia aquatica sp. nov., Massilia mucilaginosa sp. nov., Massilia frigida sp. nov. isolated from streams, lakes and regoliths.</title>
        <authorList>
            <person name="Holochova P."/>
            <person name="Sedlacek I."/>
            <person name="Kralova S."/>
            <person name="Maslanova I."/>
            <person name="Busse H.-J."/>
            <person name="Stankova E."/>
            <person name="Vrbovska V."/>
            <person name="Kovarovic V."/>
            <person name="Bartak M."/>
            <person name="Svec P."/>
            <person name="Pantucek R."/>
        </authorList>
    </citation>
    <scope>NUCLEOTIDE SEQUENCE [LARGE SCALE GENOMIC DNA]</scope>
    <source>
        <strain evidence="2 3">CCM 8733</strain>
    </source>
</reference>
<sequence length="84" mass="8664">MIAGRHGAARFRLPTSEVLCPATCRICCIRCTYCVSPSCAPAPYGLPPSARARPPPPPPAAPAWPPPAGAPPRARPPGRVSRGG</sequence>
<comment type="caution">
    <text evidence="2">The sequence shown here is derived from an EMBL/GenBank/DDBJ whole genome shotgun (WGS) entry which is preliminary data.</text>
</comment>
<proteinExistence type="predicted"/>
<feature type="compositionally biased region" description="Pro residues" evidence="1">
    <location>
        <begin position="53"/>
        <end position="75"/>
    </location>
</feature>
<protein>
    <submittedName>
        <fullName evidence="2">Uncharacterized protein</fullName>
    </submittedName>
</protein>
<name>A0ABX0NVX8_9BURK</name>
<feature type="non-terminal residue" evidence="2">
    <location>
        <position position="84"/>
    </location>
</feature>
<dbReference type="Proteomes" id="UP000609726">
    <property type="component" value="Unassembled WGS sequence"/>
</dbReference>
<evidence type="ECO:0000256" key="1">
    <source>
        <dbReference type="SAM" id="MobiDB-lite"/>
    </source>
</evidence>
<accession>A0ABX0NVX8</accession>
<keyword evidence="3" id="KW-1185">Reference proteome</keyword>